<proteinExistence type="predicted"/>
<name>A0A8J7DY79_9CYAN</name>
<dbReference type="InterPro" id="IPR011604">
    <property type="entry name" value="PDDEXK-like_dom_sf"/>
</dbReference>
<accession>A0A8J7DY79</accession>
<dbReference type="Pfam" id="PF13482">
    <property type="entry name" value="RNase_H_2"/>
    <property type="match status" value="1"/>
</dbReference>
<feature type="domain" description="YprB ribonuclease H-like" evidence="1">
    <location>
        <begin position="305"/>
        <end position="475"/>
    </location>
</feature>
<organism evidence="2 3">
    <name type="scientific">Lusitaniella coriacea LEGE 07157</name>
    <dbReference type="NCBI Taxonomy" id="945747"/>
    <lineage>
        <taxon>Bacteria</taxon>
        <taxon>Bacillati</taxon>
        <taxon>Cyanobacteriota</taxon>
        <taxon>Cyanophyceae</taxon>
        <taxon>Spirulinales</taxon>
        <taxon>Lusitaniellaceae</taxon>
        <taxon>Lusitaniella</taxon>
    </lineage>
</organism>
<dbReference type="Proteomes" id="UP000654482">
    <property type="component" value="Unassembled WGS sequence"/>
</dbReference>
<sequence length="493" mass="57051">MLLTDNLLLDYKRCQRRAFLEVCGEVAQKEAEREFLLKLRRENQKQVEEILAHQMYQKPSFSRGDWQEGTRQTQQLMAQGVELIHRGVLWVSESEELGIRGTPLLGKPTLLVKQPGVSKFGNWAYSPVNVKLGKRPKPEYKVIAAFHAYLLAQIQGILPKNPLLVLRQQKRYGVDLHNWLPRMKTVAINCYQMLLSEMEPDVFISRQRCGLCQWHTHCRAIARNLNHLSLVPGVTPSRYQQLQQLGVTSLAALATESSEEIDEVLGDEIAFQLQQQARSIVENRAFFRENDRALSAIPTAEVEFYFDIEAEPDRNLDFLLGVLVVNRRDKTEQFYPFLAEHPDEEALIWQQFLALTERYPQAPIFHYSEYEVDTVKRLARQYPTPNHSLQPLLSRFVDLHAWVTATATLPVESYSLKSLAQWLGFEWRDRDASGDRTVCWYDRWLHSGDRALLDAILRYNEDDCRATYCLKDWLVDFLANTSNENSPISATPK</sequence>
<gene>
    <name evidence="2" type="ORF">IQ249_17205</name>
</gene>
<dbReference type="Gene3D" id="1.10.150.20">
    <property type="entry name" value="5' to 3' exonuclease, C-terminal subdomain"/>
    <property type="match status" value="1"/>
</dbReference>
<dbReference type="EMBL" id="JADEWZ010000027">
    <property type="protein sequence ID" value="MBE9117639.1"/>
    <property type="molecule type" value="Genomic_DNA"/>
</dbReference>
<dbReference type="Gene3D" id="3.90.320.10">
    <property type="match status" value="1"/>
</dbReference>
<dbReference type="InterPro" id="IPR038720">
    <property type="entry name" value="YprB_RNase_H-like_dom"/>
</dbReference>
<reference evidence="2" key="1">
    <citation type="submission" date="2020-10" db="EMBL/GenBank/DDBJ databases">
        <authorList>
            <person name="Castelo-Branco R."/>
            <person name="Eusebio N."/>
            <person name="Adriana R."/>
            <person name="Vieira A."/>
            <person name="Brugerolle De Fraissinette N."/>
            <person name="Rezende De Castro R."/>
            <person name="Schneider M.P."/>
            <person name="Vasconcelos V."/>
            <person name="Leao P.N."/>
        </authorList>
    </citation>
    <scope>NUCLEOTIDE SEQUENCE</scope>
    <source>
        <strain evidence="2">LEGE 07157</strain>
    </source>
</reference>
<protein>
    <submittedName>
        <fullName evidence="2">TM0106 family RecB-like putative nuclease</fullName>
    </submittedName>
</protein>
<dbReference type="SUPFAM" id="SSF53098">
    <property type="entry name" value="Ribonuclease H-like"/>
    <property type="match status" value="1"/>
</dbReference>
<dbReference type="RefSeq" id="WP_194030724.1">
    <property type="nucleotide sequence ID" value="NZ_JADEWZ010000027.1"/>
</dbReference>
<dbReference type="NCBIfam" id="TIGR03491">
    <property type="entry name" value="TM0106 family RecB-like putative nuclease"/>
    <property type="match status" value="1"/>
</dbReference>
<keyword evidence="3" id="KW-1185">Reference proteome</keyword>
<comment type="caution">
    <text evidence="2">The sequence shown here is derived from an EMBL/GenBank/DDBJ whole genome shotgun (WGS) entry which is preliminary data.</text>
</comment>
<evidence type="ECO:0000313" key="3">
    <source>
        <dbReference type="Proteomes" id="UP000654482"/>
    </source>
</evidence>
<dbReference type="AlphaFoldDB" id="A0A8J7DY79"/>
<evidence type="ECO:0000259" key="1">
    <source>
        <dbReference type="Pfam" id="PF13482"/>
    </source>
</evidence>
<evidence type="ECO:0000313" key="2">
    <source>
        <dbReference type="EMBL" id="MBE9117639.1"/>
    </source>
</evidence>
<dbReference type="InterPro" id="IPR012337">
    <property type="entry name" value="RNaseH-like_sf"/>
</dbReference>
<dbReference type="InterPro" id="IPR019993">
    <property type="entry name" value="RecB_nuclease_TM0106_put"/>
</dbReference>